<feature type="chain" id="PRO_5042872598" description="Accumulation-associated protein" evidence="2">
    <location>
        <begin position="19"/>
        <end position="302"/>
    </location>
</feature>
<accession>A0AAN6SRD8</accession>
<evidence type="ECO:0000313" key="4">
    <source>
        <dbReference type="Proteomes" id="UP001303115"/>
    </source>
</evidence>
<feature type="compositionally biased region" description="Gly residues" evidence="1">
    <location>
        <begin position="51"/>
        <end position="62"/>
    </location>
</feature>
<proteinExistence type="predicted"/>
<evidence type="ECO:0008006" key="5">
    <source>
        <dbReference type="Google" id="ProtNLM"/>
    </source>
</evidence>
<keyword evidence="4" id="KW-1185">Reference proteome</keyword>
<dbReference type="Proteomes" id="UP001303115">
    <property type="component" value="Unassembled WGS sequence"/>
</dbReference>
<evidence type="ECO:0000313" key="3">
    <source>
        <dbReference type="EMBL" id="KAK4039351.1"/>
    </source>
</evidence>
<evidence type="ECO:0000256" key="1">
    <source>
        <dbReference type="SAM" id="MobiDB-lite"/>
    </source>
</evidence>
<sequence length="302" mass="29019">MKFSCSLLIAAQVLSVLALPAPNGAGQVARASRTTTTAAAATTTAAAEAGAGEGAGAGAGEAGEGEAAENEVEQEAQFNTVVELGGGDIKTDTLFPAGTNGVLEIEFQNPEGRQLRVTENPAPAAAPAGFVALEPVSYIVELGGGAAAAQGLTLQKIDYIRNANSTLDISTGQVARFCTEANAFVFGEGELEFEVEENELTLSVTNMVGEWAFFLPEAAAAGGGAGAGAGEGAEAGAGAGAGAGAEAGAGAGAGEGAGAVADPCGPRTACRALLDALQGLITAGGGAAAAPAATAGPAAKGQ</sequence>
<protein>
    <recommendedName>
        <fullName evidence="5">Accumulation-associated protein</fullName>
    </recommendedName>
</protein>
<evidence type="ECO:0000256" key="2">
    <source>
        <dbReference type="SAM" id="SignalP"/>
    </source>
</evidence>
<organism evidence="3 4">
    <name type="scientific">Parachaetomium inaequale</name>
    <dbReference type="NCBI Taxonomy" id="2588326"/>
    <lineage>
        <taxon>Eukaryota</taxon>
        <taxon>Fungi</taxon>
        <taxon>Dikarya</taxon>
        <taxon>Ascomycota</taxon>
        <taxon>Pezizomycotina</taxon>
        <taxon>Sordariomycetes</taxon>
        <taxon>Sordariomycetidae</taxon>
        <taxon>Sordariales</taxon>
        <taxon>Chaetomiaceae</taxon>
        <taxon>Parachaetomium</taxon>
    </lineage>
</organism>
<dbReference type="AlphaFoldDB" id="A0AAN6SRD8"/>
<keyword evidence="2" id="KW-0732">Signal</keyword>
<feature type="signal peptide" evidence="2">
    <location>
        <begin position="1"/>
        <end position="18"/>
    </location>
</feature>
<feature type="compositionally biased region" description="Acidic residues" evidence="1">
    <location>
        <begin position="63"/>
        <end position="72"/>
    </location>
</feature>
<name>A0AAN6SRD8_9PEZI</name>
<reference evidence="4" key="1">
    <citation type="journal article" date="2023" name="Mol. Phylogenet. Evol.">
        <title>Genome-scale phylogeny and comparative genomics of the fungal order Sordariales.</title>
        <authorList>
            <person name="Hensen N."/>
            <person name="Bonometti L."/>
            <person name="Westerberg I."/>
            <person name="Brannstrom I.O."/>
            <person name="Guillou S."/>
            <person name="Cros-Aarteil S."/>
            <person name="Calhoun S."/>
            <person name="Haridas S."/>
            <person name="Kuo A."/>
            <person name="Mondo S."/>
            <person name="Pangilinan J."/>
            <person name="Riley R."/>
            <person name="LaButti K."/>
            <person name="Andreopoulos B."/>
            <person name="Lipzen A."/>
            <person name="Chen C."/>
            <person name="Yan M."/>
            <person name="Daum C."/>
            <person name="Ng V."/>
            <person name="Clum A."/>
            <person name="Steindorff A."/>
            <person name="Ohm R.A."/>
            <person name="Martin F."/>
            <person name="Silar P."/>
            <person name="Natvig D.O."/>
            <person name="Lalanne C."/>
            <person name="Gautier V."/>
            <person name="Ament-Velasquez S.L."/>
            <person name="Kruys A."/>
            <person name="Hutchinson M.I."/>
            <person name="Powell A.J."/>
            <person name="Barry K."/>
            <person name="Miller A.N."/>
            <person name="Grigoriev I.V."/>
            <person name="Debuchy R."/>
            <person name="Gladieux P."/>
            <person name="Hiltunen Thoren M."/>
            <person name="Johannesson H."/>
        </authorList>
    </citation>
    <scope>NUCLEOTIDE SEQUENCE [LARGE SCALE GENOMIC DNA]</scope>
    <source>
        <strain evidence="4">CBS 284.82</strain>
    </source>
</reference>
<dbReference type="EMBL" id="MU854402">
    <property type="protein sequence ID" value="KAK4039351.1"/>
    <property type="molecule type" value="Genomic_DNA"/>
</dbReference>
<comment type="caution">
    <text evidence="3">The sequence shown here is derived from an EMBL/GenBank/DDBJ whole genome shotgun (WGS) entry which is preliminary data.</text>
</comment>
<gene>
    <name evidence="3" type="ORF">C8A01DRAFT_47143</name>
</gene>
<feature type="region of interest" description="Disordered" evidence="1">
    <location>
        <begin position="49"/>
        <end position="72"/>
    </location>
</feature>